<feature type="transmembrane region" description="Helical" evidence="3">
    <location>
        <begin position="13"/>
        <end position="31"/>
    </location>
</feature>
<feature type="compositionally biased region" description="Low complexity" evidence="2">
    <location>
        <begin position="158"/>
        <end position="167"/>
    </location>
</feature>
<sequence>MERSKMTPVHNKLVFSSLFLFVICFAGLIHVEIELYAHRQMLQGLSQLKEEKVELKNTANDKKTNEMIRLFPYSHKGGRYLKPLRDKRKKSQVLQPINRIIAIIALISGFGLLSRHAVCNVHCLKSIRGRRGGPGQRGFPGKHGPPEPLGVKGPKRNQGPQGIQGPPGAMALLGLRASLVYQSQLPLL</sequence>
<keyword evidence="5" id="KW-1185">Reference proteome</keyword>
<dbReference type="Proteomes" id="UP001159428">
    <property type="component" value="Unassembled WGS sequence"/>
</dbReference>
<name>A0AAU9W4R2_9CNID</name>
<feature type="transmembrane region" description="Helical" evidence="3">
    <location>
        <begin position="97"/>
        <end position="118"/>
    </location>
</feature>
<accession>A0AAU9W4R2</accession>
<evidence type="ECO:0000256" key="1">
    <source>
        <dbReference type="SAM" id="Coils"/>
    </source>
</evidence>
<keyword evidence="3" id="KW-0812">Transmembrane</keyword>
<dbReference type="AlphaFoldDB" id="A0AAU9W4R2"/>
<organism evidence="4 5">
    <name type="scientific">Pocillopora meandrina</name>
    <dbReference type="NCBI Taxonomy" id="46732"/>
    <lineage>
        <taxon>Eukaryota</taxon>
        <taxon>Metazoa</taxon>
        <taxon>Cnidaria</taxon>
        <taxon>Anthozoa</taxon>
        <taxon>Hexacorallia</taxon>
        <taxon>Scleractinia</taxon>
        <taxon>Astrocoeniina</taxon>
        <taxon>Pocilloporidae</taxon>
        <taxon>Pocillopora</taxon>
    </lineage>
</organism>
<evidence type="ECO:0000313" key="5">
    <source>
        <dbReference type="Proteomes" id="UP001159428"/>
    </source>
</evidence>
<evidence type="ECO:0000313" key="4">
    <source>
        <dbReference type="EMBL" id="CAH3043314.1"/>
    </source>
</evidence>
<reference evidence="4 5" key="1">
    <citation type="submission" date="2022-05" db="EMBL/GenBank/DDBJ databases">
        <authorList>
            <consortium name="Genoscope - CEA"/>
            <person name="William W."/>
        </authorList>
    </citation>
    <scope>NUCLEOTIDE SEQUENCE [LARGE SCALE GENOMIC DNA]</scope>
</reference>
<feature type="region of interest" description="Disordered" evidence="2">
    <location>
        <begin position="130"/>
        <end position="167"/>
    </location>
</feature>
<proteinExistence type="predicted"/>
<evidence type="ECO:0000256" key="3">
    <source>
        <dbReference type="SAM" id="Phobius"/>
    </source>
</evidence>
<dbReference type="EMBL" id="CALNXJ010000007">
    <property type="protein sequence ID" value="CAH3043314.1"/>
    <property type="molecule type" value="Genomic_DNA"/>
</dbReference>
<keyword evidence="1" id="KW-0175">Coiled coil</keyword>
<protein>
    <submittedName>
        <fullName evidence="4">Uncharacterized protein</fullName>
    </submittedName>
</protein>
<keyword evidence="3" id="KW-0472">Membrane</keyword>
<comment type="caution">
    <text evidence="4">The sequence shown here is derived from an EMBL/GenBank/DDBJ whole genome shotgun (WGS) entry which is preliminary data.</text>
</comment>
<gene>
    <name evidence="4" type="ORF">PMEA_00031397</name>
</gene>
<keyword evidence="3" id="KW-1133">Transmembrane helix</keyword>
<evidence type="ECO:0000256" key="2">
    <source>
        <dbReference type="SAM" id="MobiDB-lite"/>
    </source>
</evidence>
<feature type="coiled-coil region" evidence="1">
    <location>
        <begin position="38"/>
        <end position="65"/>
    </location>
</feature>